<dbReference type="Gene3D" id="3.40.395.10">
    <property type="entry name" value="Adenoviral Proteinase, Chain A"/>
    <property type="match status" value="1"/>
</dbReference>
<evidence type="ECO:0000313" key="1">
    <source>
        <dbReference type="EMBL" id="KAK7434283.1"/>
    </source>
</evidence>
<sequence>MSGSRDPLGQLKIQANTYITPSPHTAFSWNFFNNITFSAVTEVDFPLIARPGITKNFTFEPEVPLTAASMVILANETIPNIADITPILSRLEAEYIKGNRSVRIRFSPAGETGLFHFSKIRLFSIINNHYTPFKAAQKLVEVISQLELPENGVSNFLNMKITQPICGFYGEEWLADDVLNALLELLCLRKSAIETSVTRSSLFLPIHFLQTVQRAFESRQYTPEILSLQEHVWVLKSFTLYFLHCASGHYTAYIFQSTNSTLWFRDSLAHHFDLAIKKLLDWILADITSLLFVEAGLIAQQPPDGVGSGSCGVAAFNFIERQCIPDVISWSPSNSDQVRCSMLQDLIRYHLIAAETTGELTDWITTIPSVCENHGVNLSVYNYVDCNAIVPNNQHPIHRFLESRVTQSPIRVPFVDKLPSNSLLPPISLSTPPPPSSGHIDLSSSDDEVIIREDLTSTERSRFKRKSTLLSSPTISPLHHRKQLNLNQSPTTAIKRRSPSVELISRPNDNHEVISLITPVSSPAKTVKKHHESPELVLLSPGNLKAEMDGIKLEGSQRAPVSTTGCGPITVGCIFQTLEEACDAVYQEEERRGHKWIIGQTKICKDNPHQIAKQTLRCNHRGVHVPIHGKTIDPSDFRQGKSIKTDCKAHVNVIYDGIGLW</sequence>
<evidence type="ECO:0000313" key="2">
    <source>
        <dbReference type="Proteomes" id="UP001498398"/>
    </source>
</evidence>
<gene>
    <name evidence="1" type="ORF">VKT23_020284</name>
</gene>
<reference evidence="1 2" key="1">
    <citation type="submission" date="2024-01" db="EMBL/GenBank/DDBJ databases">
        <title>A draft genome for the cacao thread blight pathogen Marasmiellus scandens.</title>
        <authorList>
            <person name="Baruah I.K."/>
            <person name="Leung J."/>
            <person name="Bukari Y."/>
            <person name="Amoako-Attah I."/>
            <person name="Meinhardt L.W."/>
            <person name="Bailey B.A."/>
            <person name="Cohen S.P."/>
        </authorList>
    </citation>
    <scope>NUCLEOTIDE SEQUENCE [LARGE SCALE GENOMIC DNA]</scope>
    <source>
        <strain evidence="1 2">GH-19</strain>
    </source>
</reference>
<organism evidence="1 2">
    <name type="scientific">Marasmiellus scandens</name>
    <dbReference type="NCBI Taxonomy" id="2682957"/>
    <lineage>
        <taxon>Eukaryota</taxon>
        <taxon>Fungi</taxon>
        <taxon>Dikarya</taxon>
        <taxon>Basidiomycota</taxon>
        <taxon>Agaricomycotina</taxon>
        <taxon>Agaricomycetes</taxon>
        <taxon>Agaricomycetidae</taxon>
        <taxon>Agaricales</taxon>
        <taxon>Marasmiineae</taxon>
        <taxon>Omphalotaceae</taxon>
        <taxon>Marasmiellus</taxon>
    </lineage>
</organism>
<evidence type="ECO:0008006" key="3">
    <source>
        <dbReference type="Google" id="ProtNLM"/>
    </source>
</evidence>
<comment type="caution">
    <text evidence="1">The sequence shown here is derived from an EMBL/GenBank/DDBJ whole genome shotgun (WGS) entry which is preliminary data.</text>
</comment>
<keyword evidence="2" id="KW-1185">Reference proteome</keyword>
<dbReference type="InterPro" id="IPR038765">
    <property type="entry name" value="Papain-like_cys_pep_sf"/>
</dbReference>
<dbReference type="Proteomes" id="UP001498398">
    <property type="component" value="Unassembled WGS sequence"/>
</dbReference>
<protein>
    <recommendedName>
        <fullName evidence="3">Ubiquitin-like protease family profile domain-containing protein</fullName>
    </recommendedName>
</protein>
<accession>A0ABR1IN74</accession>
<dbReference type="EMBL" id="JBANRG010000128">
    <property type="protein sequence ID" value="KAK7434283.1"/>
    <property type="molecule type" value="Genomic_DNA"/>
</dbReference>
<dbReference type="SUPFAM" id="SSF54001">
    <property type="entry name" value="Cysteine proteinases"/>
    <property type="match status" value="1"/>
</dbReference>
<name>A0ABR1IN74_9AGAR</name>
<proteinExistence type="predicted"/>